<gene>
    <name evidence="3" type="ORF">SAMN04488559_12430</name>
</gene>
<dbReference type="PANTHER" id="PTHR30204:SF97">
    <property type="entry name" value="MERR FAMILY REGULATORY PROTEIN"/>
    <property type="match status" value="1"/>
</dbReference>
<dbReference type="Gene3D" id="1.10.1660.10">
    <property type="match status" value="1"/>
</dbReference>
<dbReference type="PRINTS" id="PR00040">
    <property type="entry name" value="HTHMERR"/>
</dbReference>
<dbReference type="PANTHER" id="PTHR30204">
    <property type="entry name" value="REDOX-CYCLING DRUG-SENSING TRANSCRIPTIONAL ACTIVATOR SOXR"/>
    <property type="match status" value="1"/>
</dbReference>
<dbReference type="InterPro" id="IPR009061">
    <property type="entry name" value="DNA-bd_dom_put_sf"/>
</dbReference>
<dbReference type="InterPro" id="IPR000551">
    <property type="entry name" value="MerR-type_HTH_dom"/>
</dbReference>
<dbReference type="Pfam" id="PF13411">
    <property type="entry name" value="MerR_1"/>
    <property type="match status" value="1"/>
</dbReference>
<protein>
    <submittedName>
        <fullName evidence="3">DNA-binding transcriptional regulator, MerR family</fullName>
    </submittedName>
</protein>
<organism evidence="3 4">
    <name type="scientific">Isobaculum melis</name>
    <dbReference type="NCBI Taxonomy" id="142588"/>
    <lineage>
        <taxon>Bacteria</taxon>
        <taxon>Bacillati</taxon>
        <taxon>Bacillota</taxon>
        <taxon>Bacilli</taxon>
        <taxon>Lactobacillales</taxon>
        <taxon>Carnobacteriaceae</taxon>
        <taxon>Isobaculum</taxon>
    </lineage>
</organism>
<evidence type="ECO:0000313" key="4">
    <source>
        <dbReference type="Proteomes" id="UP000198948"/>
    </source>
</evidence>
<name>A0A1H9U9Y1_9LACT</name>
<keyword evidence="4" id="KW-1185">Reference proteome</keyword>
<keyword evidence="1 3" id="KW-0238">DNA-binding</keyword>
<evidence type="ECO:0000313" key="3">
    <source>
        <dbReference type="EMBL" id="SES06142.1"/>
    </source>
</evidence>
<dbReference type="InterPro" id="IPR047057">
    <property type="entry name" value="MerR_fam"/>
</dbReference>
<dbReference type="SUPFAM" id="SSF46955">
    <property type="entry name" value="Putative DNA-binding domain"/>
    <property type="match status" value="1"/>
</dbReference>
<feature type="domain" description="HTH merR-type" evidence="2">
    <location>
        <begin position="5"/>
        <end position="73"/>
    </location>
</feature>
<dbReference type="GO" id="GO:0003677">
    <property type="term" value="F:DNA binding"/>
    <property type="evidence" value="ECO:0007669"/>
    <property type="project" value="UniProtKB-KW"/>
</dbReference>
<sequence length="153" mass="17759">MKDDHWTIKSIAKLTYMSVDTIRYYEKEGLLSPKRSENNYRQYTAQDFTTLKYIAVMKYAGFSLKEIKMIVQLLNSPPSTQCNQSSNQLLAKKKADLEKKVRHYQMMLQLLGQVPLAKNFEDYIENEAAMKAQGDAFIDKIFNDIGGTQYENH</sequence>
<dbReference type="GO" id="GO:0003700">
    <property type="term" value="F:DNA-binding transcription factor activity"/>
    <property type="evidence" value="ECO:0007669"/>
    <property type="project" value="InterPro"/>
</dbReference>
<dbReference type="STRING" id="142588.SAMN04488559_12430"/>
<dbReference type="Proteomes" id="UP000198948">
    <property type="component" value="Unassembled WGS sequence"/>
</dbReference>
<dbReference type="AlphaFoldDB" id="A0A1H9U9Y1"/>
<dbReference type="CDD" id="cd00592">
    <property type="entry name" value="HTH_MerR-like"/>
    <property type="match status" value="1"/>
</dbReference>
<dbReference type="SMART" id="SM00422">
    <property type="entry name" value="HTH_MERR"/>
    <property type="match status" value="1"/>
</dbReference>
<dbReference type="EMBL" id="FOHA01000024">
    <property type="protein sequence ID" value="SES06142.1"/>
    <property type="molecule type" value="Genomic_DNA"/>
</dbReference>
<evidence type="ECO:0000259" key="2">
    <source>
        <dbReference type="PROSITE" id="PS50937"/>
    </source>
</evidence>
<reference evidence="3 4" key="1">
    <citation type="submission" date="2016-10" db="EMBL/GenBank/DDBJ databases">
        <authorList>
            <person name="de Groot N.N."/>
        </authorList>
    </citation>
    <scope>NUCLEOTIDE SEQUENCE [LARGE SCALE GENOMIC DNA]</scope>
    <source>
        <strain evidence="3 4">DSM 13760</strain>
    </source>
</reference>
<evidence type="ECO:0000256" key="1">
    <source>
        <dbReference type="ARBA" id="ARBA00023125"/>
    </source>
</evidence>
<dbReference type="PROSITE" id="PS50937">
    <property type="entry name" value="HTH_MERR_2"/>
    <property type="match status" value="1"/>
</dbReference>
<proteinExistence type="predicted"/>
<dbReference type="RefSeq" id="WP_092653956.1">
    <property type="nucleotide sequence ID" value="NZ_FOHA01000024.1"/>
</dbReference>
<dbReference type="OrthoDB" id="6006at2"/>
<accession>A0A1H9U9Y1</accession>